<dbReference type="Gene3D" id="1.10.357.40">
    <property type="entry name" value="YbiA-like"/>
    <property type="match status" value="1"/>
</dbReference>
<evidence type="ECO:0000313" key="5">
    <source>
        <dbReference type="Proteomes" id="UP000319578"/>
    </source>
</evidence>
<dbReference type="SUPFAM" id="SSF143990">
    <property type="entry name" value="YbiA-like"/>
    <property type="match status" value="1"/>
</dbReference>
<proteinExistence type="predicted"/>
<evidence type="ECO:0000313" key="4">
    <source>
        <dbReference type="EMBL" id="GED69806.1"/>
    </source>
</evidence>
<accession>A0ABQ0TPQ2</accession>
<dbReference type="CDD" id="cd15457">
    <property type="entry name" value="NADAR"/>
    <property type="match status" value="1"/>
</dbReference>
<evidence type="ECO:0000256" key="1">
    <source>
        <dbReference type="ARBA" id="ARBA00000022"/>
    </source>
</evidence>
<feature type="domain" description="NADAR" evidence="3">
    <location>
        <begin position="31"/>
        <end position="190"/>
    </location>
</feature>
<protein>
    <recommendedName>
        <fullName evidence="3">NADAR domain-containing protein</fullName>
    </recommendedName>
</protein>
<gene>
    <name evidence="4" type="ORF">BRE01_35080</name>
</gene>
<reference evidence="4 5" key="1">
    <citation type="submission" date="2019-06" db="EMBL/GenBank/DDBJ databases">
        <title>Whole genome shotgun sequence of Brevibacillus reuszeri NBRC 15719.</title>
        <authorList>
            <person name="Hosoyama A."/>
            <person name="Uohara A."/>
            <person name="Ohji S."/>
            <person name="Ichikawa N."/>
        </authorList>
    </citation>
    <scope>NUCLEOTIDE SEQUENCE [LARGE SCALE GENOMIC DNA]</scope>
    <source>
        <strain evidence="4 5">NBRC 15719</strain>
    </source>
</reference>
<dbReference type="InterPro" id="IPR012816">
    <property type="entry name" value="NADAR"/>
</dbReference>
<dbReference type="NCBIfam" id="TIGR02464">
    <property type="entry name" value="ribofla_fusion"/>
    <property type="match status" value="1"/>
</dbReference>
<comment type="catalytic activity">
    <reaction evidence="2">
        <text>2,5-diamino-6-hydroxy-4-(5-phosphoribosylamino)-pyrimidine + H2O = 2,5,6-triamino-4-hydroxypyrimidine + D-ribose 5-phosphate</text>
        <dbReference type="Rhea" id="RHEA:23436"/>
        <dbReference type="ChEBI" id="CHEBI:15377"/>
        <dbReference type="ChEBI" id="CHEBI:58614"/>
        <dbReference type="ChEBI" id="CHEBI:78346"/>
        <dbReference type="ChEBI" id="CHEBI:137796"/>
    </reaction>
</comment>
<organism evidence="4 5">
    <name type="scientific">Brevibacillus reuszeri</name>
    <dbReference type="NCBI Taxonomy" id="54915"/>
    <lineage>
        <taxon>Bacteria</taxon>
        <taxon>Bacillati</taxon>
        <taxon>Bacillota</taxon>
        <taxon>Bacilli</taxon>
        <taxon>Bacillales</taxon>
        <taxon>Paenibacillaceae</taxon>
        <taxon>Brevibacillus</taxon>
    </lineage>
</organism>
<evidence type="ECO:0000259" key="3">
    <source>
        <dbReference type="Pfam" id="PF08719"/>
    </source>
</evidence>
<evidence type="ECO:0000256" key="2">
    <source>
        <dbReference type="ARBA" id="ARBA00000751"/>
    </source>
</evidence>
<keyword evidence="5" id="KW-1185">Reference proteome</keyword>
<dbReference type="Proteomes" id="UP000319578">
    <property type="component" value="Unassembled WGS sequence"/>
</dbReference>
<comment type="caution">
    <text evidence="4">The sequence shown here is derived from an EMBL/GenBank/DDBJ whole genome shotgun (WGS) entry which is preliminary data.</text>
</comment>
<dbReference type="InterPro" id="IPR037238">
    <property type="entry name" value="YbiA-like_sf"/>
</dbReference>
<sequence length="193" mass="22445">MKERGVGEMELIQDVQMLIKASNHTRLKYVFFWGNTKKNTDVIDKTCFSQWYPAAFVEDDTTYRTAEHYMMAKKAELFGDLTIRDEILKAGHPKQAKVLGRRVHSFHERVWDENKTSIVRQANLLKFSQHPELLEYLLGTGDRIIVEASPYDRVWGIGMAQDHPHAEQPERWRGENLLGFALMAVRAQLRTRA</sequence>
<name>A0ABQ0TPQ2_9BACL</name>
<dbReference type="EMBL" id="BJON01000014">
    <property type="protein sequence ID" value="GED69806.1"/>
    <property type="molecule type" value="Genomic_DNA"/>
</dbReference>
<dbReference type="Pfam" id="PF08719">
    <property type="entry name" value="NADAR"/>
    <property type="match status" value="1"/>
</dbReference>
<comment type="catalytic activity">
    <reaction evidence="1">
        <text>5-amino-6-(5-phospho-D-ribosylamino)uracil + H2O = 5,6-diaminouracil + D-ribose 5-phosphate</text>
        <dbReference type="Rhea" id="RHEA:55020"/>
        <dbReference type="ChEBI" id="CHEBI:15377"/>
        <dbReference type="ChEBI" id="CHEBI:46252"/>
        <dbReference type="ChEBI" id="CHEBI:58453"/>
        <dbReference type="ChEBI" id="CHEBI:78346"/>
    </reaction>
</comment>